<feature type="compositionally biased region" description="Polar residues" evidence="1">
    <location>
        <begin position="1238"/>
        <end position="1253"/>
    </location>
</feature>
<evidence type="ECO:0000256" key="1">
    <source>
        <dbReference type="SAM" id="MobiDB-lite"/>
    </source>
</evidence>
<keyword evidence="3" id="KW-1185">Reference proteome</keyword>
<organism evidence="2 3">
    <name type="scientific">Stemphylium lycopersici</name>
    <name type="common">Tomato gray leaf spot disease fungus</name>
    <name type="synonym">Thyrospora lycopersici</name>
    <dbReference type="NCBI Taxonomy" id="183478"/>
    <lineage>
        <taxon>Eukaryota</taxon>
        <taxon>Fungi</taxon>
        <taxon>Dikarya</taxon>
        <taxon>Ascomycota</taxon>
        <taxon>Pezizomycotina</taxon>
        <taxon>Dothideomycetes</taxon>
        <taxon>Pleosporomycetidae</taxon>
        <taxon>Pleosporales</taxon>
        <taxon>Pleosporineae</taxon>
        <taxon>Pleosporaceae</taxon>
        <taxon>Stemphylium</taxon>
    </lineage>
</organism>
<reference evidence="3" key="1">
    <citation type="submission" date="2018-05" db="EMBL/GenBank/DDBJ databases">
        <title>Draft genome sequence of Stemphylium lycopersici strain CIDEFI 213.</title>
        <authorList>
            <person name="Medina R."/>
            <person name="Franco M.E.E."/>
            <person name="Lucentini C.G."/>
            <person name="Saparrat M.C.N."/>
            <person name="Balatti P.A."/>
        </authorList>
    </citation>
    <scope>NUCLEOTIDE SEQUENCE [LARGE SCALE GENOMIC DNA]</scope>
    <source>
        <strain evidence="3">CIDEFI 213</strain>
    </source>
</reference>
<sequence length="1296" mass="140710">MSESAGMPSARSSRTHSFSSDRASSLASSINFQMPSTVRPSPAYIAASVASQTVTDHVNAQLREEDGDCDELQNAVFSEQALSLLNAFLDHLLFAFLSSARSPSLTAIRPAISDVLKPRLAREAMEAADEELQGLLAGEDDEEFAAHDGKTVANWDVEKIWKRTRLRIMVYTRLGELEDEDEERYVQQERGLSMDDDDDDEAGLVSWASAIFLTSVIEYVAEQLLLVSGTAAFARMASRLNKLAQQMEQDEEQPVLERLTIEEPDVEKIALNAALGRLWRTWRKRVRSPLSPLSPGRGMRSASSYSSLHVRRASRDTINTMHSEFEPLPEHHSTEFEPLPEHQPTETDIAANIPLPIGHNDVNEIEVPGLAPTYEDDAESEGMQTPIPRVQRPSSVLMLAPVESFKKNKKQRPMSMPMRPAPAFTVPSHFVDGERQSVHTSDESDDGDHAGQDSISPEGHVETPEDNSPDADASMVAFAAATGMGFRVSTAASSNNNETEKPDVAEKPNDTATETEPKVMHSKRMSIERHGPPGLVRTFSTRSSSLKSPVHTPVVTPKASVNAEGRSYLDDDVSDEDSEQHKAIGVAQTADNAVRSTSTTPEESPEHHKRPGSGGFVEVQPRNSTATSLSYRDSPPDSRPSWIPERSVVRQDPKRNSLTNGEITSSPTQHEGPTGPPRRQDAPRSGSRGSSLPALQEVDSNSTQPKEKAASIRTANRTSLGSESTKRNSIVANQDGPVQAPDRRLQRISTEESVRSQQTTPERSPSDKVSLKRGASASSSLRKQGAYPVASSGRNSSSSHRSRGLSGRMSEEDRAREFDFLVKGQDTVKFTLTPQNMRALDEAPVQKQEEPRRTSGSSVTVYPRASTEDKSFGTGNLPNTTAPRAKVPTAPQHKPSPSRKVVTRPLARDPKIDSESMRDFADFIRSTGPTPGQEKPVQPFVNISGNSQKSNNNSTSSLGRKMSTRQSTSANGSSKPKVSMEPRSPAGLSTGNGDLIDFIRQGPPDAHNGQPRIPRSVAPFRTTVDSDQFDSMLGGHGNVESAYGSAASTLESKDSTQTINSRTGLIPSPSVVHPAYSNAPQQLSGSMAASHAEPQITRTRRRVKDPYAIDFSDDDDGEDEEEDEDEDQLTALPAPTQPQASRQAPVQPPRQAAPRQESLMDFLNGQEPPTTSKPQPFMLSEETIAAARARAKASNPSTSALTTPRNGNSSAPPFSAVSSSTVASDAPRAFKPRLQARSPASGSMRGSSRTATSDLADFLKNSGPPEPPVSYSAPAKEEKKSRKFWKSSKKTYGDLP</sequence>
<feature type="region of interest" description="Disordered" evidence="1">
    <location>
        <begin position="290"/>
        <end position="310"/>
    </location>
</feature>
<gene>
    <name evidence="2" type="ORF">DDE83_008469</name>
</gene>
<feature type="compositionally biased region" description="Low complexity" evidence="1">
    <location>
        <begin position="413"/>
        <end position="423"/>
    </location>
</feature>
<feature type="compositionally biased region" description="Acidic residues" evidence="1">
    <location>
        <begin position="1111"/>
        <end position="1128"/>
    </location>
</feature>
<protein>
    <recommendedName>
        <fullName evidence="4">Flo11</fullName>
    </recommendedName>
</protein>
<comment type="caution">
    <text evidence="2">The sequence shown here is derived from an EMBL/GenBank/DDBJ whole genome shotgun (WGS) entry which is preliminary data.</text>
</comment>
<feature type="compositionally biased region" description="Polar residues" evidence="1">
    <location>
        <begin position="1046"/>
        <end position="1063"/>
    </location>
</feature>
<dbReference type="STRING" id="183478.A0A364MTB5"/>
<name>A0A364MTB5_STELY</name>
<feature type="region of interest" description="Disordered" evidence="1">
    <location>
        <begin position="491"/>
        <end position="812"/>
    </location>
</feature>
<feature type="region of interest" description="Disordered" evidence="1">
    <location>
        <begin position="831"/>
        <end position="1019"/>
    </location>
</feature>
<feature type="compositionally biased region" description="Basic and acidic residues" evidence="1">
    <location>
        <begin position="431"/>
        <end position="451"/>
    </location>
</feature>
<feature type="compositionally biased region" description="Low complexity" evidence="1">
    <location>
        <begin position="942"/>
        <end position="957"/>
    </location>
</feature>
<feature type="compositionally biased region" description="Polar residues" evidence="1">
    <location>
        <begin position="873"/>
        <end position="882"/>
    </location>
</feature>
<feature type="compositionally biased region" description="Low complexity" evidence="1">
    <location>
        <begin position="1209"/>
        <end position="1227"/>
    </location>
</feature>
<evidence type="ECO:0000313" key="3">
    <source>
        <dbReference type="Proteomes" id="UP000249619"/>
    </source>
</evidence>
<feature type="compositionally biased region" description="Polar residues" evidence="1">
    <location>
        <begin position="1078"/>
        <end position="1087"/>
    </location>
</feature>
<dbReference type="Proteomes" id="UP000249619">
    <property type="component" value="Unassembled WGS sequence"/>
</dbReference>
<evidence type="ECO:0000313" key="2">
    <source>
        <dbReference type="EMBL" id="RAR02772.1"/>
    </source>
</evidence>
<feature type="compositionally biased region" description="Polar residues" evidence="1">
    <location>
        <begin position="713"/>
        <end position="732"/>
    </location>
</feature>
<feature type="compositionally biased region" description="Polar residues" evidence="1">
    <location>
        <begin position="621"/>
        <end position="631"/>
    </location>
</feature>
<feature type="compositionally biased region" description="Polar residues" evidence="1">
    <location>
        <begin position="964"/>
        <end position="976"/>
    </location>
</feature>
<proteinExistence type="predicted"/>
<evidence type="ECO:0008006" key="4">
    <source>
        <dbReference type="Google" id="ProtNLM"/>
    </source>
</evidence>
<feature type="compositionally biased region" description="Polar residues" evidence="1">
    <location>
        <begin position="589"/>
        <end position="602"/>
    </location>
</feature>
<feature type="region of interest" description="Disordered" evidence="1">
    <location>
        <begin position="1044"/>
        <end position="1296"/>
    </location>
</feature>
<feature type="compositionally biased region" description="Low complexity" evidence="1">
    <location>
        <begin position="1137"/>
        <end position="1156"/>
    </location>
</feature>
<feature type="compositionally biased region" description="Polar residues" evidence="1">
    <location>
        <begin position="1194"/>
        <end position="1208"/>
    </location>
</feature>
<feature type="compositionally biased region" description="Basic and acidic residues" evidence="1">
    <location>
        <begin position="498"/>
        <end position="531"/>
    </location>
</feature>
<feature type="compositionally biased region" description="Low complexity" evidence="1">
    <location>
        <begin position="791"/>
        <end position="808"/>
    </location>
</feature>
<feature type="compositionally biased region" description="Polar residues" evidence="1">
    <location>
        <begin position="656"/>
        <end position="671"/>
    </location>
</feature>
<feature type="compositionally biased region" description="Basic and acidic residues" evidence="1">
    <location>
        <begin position="906"/>
        <end position="922"/>
    </location>
</feature>
<feature type="compositionally biased region" description="Basic and acidic residues" evidence="1">
    <location>
        <begin position="741"/>
        <end position="754"/>
    </location>
</feature>
<feature type="compositionally biased region" description="Polar residues" evidence="1">
    <location>
        <begin position="538"/>
        <end position="547"/>
    </location>
</feature>
<dbReference type="EMBL" id="QGDH01000203">
    <property type="protein sequence ID" value="RAR02772.1"/>
    <property type="molecule type" value="Genomic_DNA"/>
</dbReference>
<accession>A0A364MTB5</accession>
<feature type="region of interest" description="Disordered" evidence="1">
    <location>
        <begin position="405"/>
        <end position="471"/>
    </location>
</feature>